<dbReference type="GO" id="GO:0046872">
    <property type="term" value="F:metal ion binding"/>
    <property type="evidence" value="ECO:0007669"/>
    <property type="project" value="UniProtKB-KW"/>
</dbReference>
<dbReference type="PANTHER" id="PTHR22930:SF289">
    <property type="entry name" value="DDE TNP4 DOMAIN-CONTAINING PROTEIN-RELATED"/>
    <property type="match status" value="1"/>
</dbReference>
<dbReference type="InterPro" id="IPR027806">
    <property type="entry name" value="HARBI1_dom"/>
</dbReference>
<evidence type="ECO:0000256" key="6">
    <source>
        <dbReference type="ARBA" id="ARBA00022801"/>
    </source>
</evidence>
<keyword evidence="6" id="KW-0378">Hydrolase</keyword>
<protein>
    <submittedName>
        <fullName evidence="9">Nuclease</fullName>
    </submittedName>
</protein>
<dbReference type="GO" id="GO:0004518">
    <property type="term" value="F:nuclease activity"/>
    <property type="evidence" value="ECO:0007669"/>
    <property type="project" value="UniProtKB-KW"/>
</dbReference>
<dbReference type="EMBL" id="JAHWGI010001142">
    <property type="protein sequence ID" value="KAK3923124.1"/>
    <property type="molecule type" value="Genomic_DNA"/>
</dbReference>
<evidence type="ECO:0000313" key="10">
    <source>
        <dbReference type="EMBL" id="KAK3931567.1"/>
    </source>
</evidence>
<evidence type="ECO:0000256" key="3">
    <source>
        <dbReference type="ARBA" id="ARBA00006958"/>
    </source>
</evidence>
<keyword evidence="7" id="KW-0539">Nucleus</keyword>
<sequence length="374" mass="42427">MAYDYFGGRDHDVMAEHRRRVATRLSLRFRLRDASDPLDVTVEAFVSVYRMPQDVFMLLVQTLEPFKLQTTSGRAIPFYMKVLCTVFYLASGSYQRHLSTSVNHPLGQGTVSKAINEVIDLLNRPEVLTRYVRFPTTHAERVACIERNNHLGLPDVLGMLDGTLVPIFPPDKPNQPYYCRKGFTAINALIVCDASLKILTINARFAGSSNDSFVYHESGLPEVMEAAYREDHCWLLGDSGYPNLPWLMVPLLPAPPPGTPGSSYNKLHAKARNPVERCIGVLKCRWRCLLVPIHYHPAKAGRILNACAVLHNLLLENNMPLPVDYEIFIDPVEDPDANPVDPNELQMLPAELRREANANRQYLIEHAHWYLNRQ</sequence>
<keyword evidence="4" id="KW-0540">Nuclease</keyword>
<evidence type="ECO:0000256" key="2">
    <source>
        <dbReference type="ARBA" id="ARBA00004123"/>
    </source>
</evidence>
<keyword evidence="11" id="KW-1185">Reference proteome</keyword>
<dbReference type="PANTHER" id="PTHR22930">
    <property type="match status" value="1"/>
</dbReference>
<dbReference type="GO" id="GO:0005634">
    <property type="term" value="C:nucleus"/>
    <property type="evidence" value="ECO:0007669"/>
    <property type="project" value="UniProtKB-SubCell"/>
</dbReference>
<evidence type="ECO:0000259" key="8">
    <source>
        <dbReference type="Pfam" id="PF13359"/>
    </source>
</evidence>
<dbReference type="AlphaFoldDB" id="A0AAE1HKR3"/>
<evidence type="ECO:0000313" key="11">
    <source>
        <dbReference type="Proteomes" id="UP001219518"/>
    </source>
</evidence>
<accession>A0AAE1HKR3</accession>
<evidence type="ECO:0000256" key="5">
    <source>
        <dbReference type="ARBA" id="ARBA00022723"/>
    </source>
</evidence>
<evidence type="ECO:0000256" key="7">
    <source>
        <dbReference type="ARBA" id="ARBA00023242"/>
    </source>
</evidence>
<evidence type="ECO:0000256" key="4">
    <source>
        <dbReference type="ARBA" id="ARBA00022722"/>
    </source>
</evidence>
<name>A0AAE1HKR3_9NEOP</name>
<reference evidence="9" key="2">
    <citation type="journal article" date="2023" name="BMC Genomics">
        <title>Pest status, molecular evolution, and epigenetic factors derived from the genome assembly of Frankliniella fusca, a thysanopteran phytovirus vector.</title>
        <authorList>
            <person name="Catto M.A."/>
            <person name="Labadie P.E."/>
            <person name="Jacobson A.L."/>
            <person name="Kennedy G.G."/>
            <person name="Srinivasan R."/>
            <person name="Hunt B.G."/>
        </authorList>
    </citation>
    <scope>NUCLEOTIDE SEQUENCE</scope>
    <source>
        <strain evidence="9">PL_HMW_Pooled</strain>
    </source>
</reference>
<feature type="domain" description="DDE Tnp4" evidence="8">
    <location>
        <begin position="160"/>
        <end position="312"/>
    </location>
</feature>
<proteinExistence type="inferred from homology"/>
<dbReference type="Pfam" id="PF13359">
    <property type="entry name" value="DDE_Tnp_4"/>
    <property type="match status" value="1"/>
</dbReference>
<dbReference type="GO" id="GO:0016787">
    <property type="term" value="F:hydrolase activity"/>
    <property type="evidence" value="ECO:0007669"/>
    <property type="project" value="UniProtKB-KW"/>
</dbReference>
<reference evidence="9" key="1">
    <citation type="submission" date="2021-07" db="EMBL/GenBank/DDBJ databases">
        <authorList>
            <person name="Catto M.A."/>
            <person name="Jacobson A."/>
            <person name="Kennedy G."/>
            <person name="Labadie P."/>
            <person name="Hunt B.G."/>
            <person name="Srinivasan R."/>
        </authorList>
    </citation>
    <scope>NUCLEOTIDE SEQUENCE</scope>
    <source>
        <strain evidence="9">PL_HMW_Pooled</strain>
        <tissue evidence="9">Head</tissue>
    </source>
</reference>
<gene>
    <name evidence="9" type="ORF">KUF71_000206</name>
    <name evidence="10" type="ORF">KUF71_006585</name>
</gene>
<organism evidence="9 11">
    <name type="scientific">Frankliniella fusca</name>
    <dbReference type="NCBI Taxonomy" id="407009"/>
    <lineage>
        <taxon>Eukaryota</taxon>
        <taxon>Metazoa</taxon>
        <taxon>Ecdysozoa</taxon>
        <taxon>Arthropoda</taxon>
        <taxon>Hexapoda</taxon>
        <taxon>Insecta</taxon>
        <taxon>Pterygota</taxon>
        <taxon>Neoptera</taxon>
        <taxon>Paraneoptera</taxon>
        <taxon>Thysanoptera</taxon>
        <taxon>Terebrantia</taxon>
        <taxon>Thripoidea</taxon>
        <taxon>Thripidae</taxon>
        <taxon>Frankliniella</taxon>
    </lineage>
</organism>
<keyword evidence="5" id="KW-0479">Metal-binding</keyword>
<comment type="cofactor">
    <cofactor evidence="1">
        <name>a divalent metal cation</name>
        <dbReference type="ChEBI" id="CHEBI:60240"/>
    </cofactor>
</comment>
<evidence type="ECO:0000256" key="1">
    <source>
        <dbReference type="ARBA" id="ARBA00001968"/>
    </source>
</evidence>
<comment type="similarity">
    <text evidence="3">Belongs to the HARBI1 family.</text>
</comment>
<dbReference type="Proteomes" id="UP001219518">
    <property type="component" value="Unassembled WGS sequence"/>
</dbReference>
<dbReference type="EMBL" id="JAHWGI010001426">
    <property type="protein sequence ID" value="KAK3931567.1"/>
    <property type="molecule type" value="Genomic_DNA"/>
</dbReference>
<comment type="subcellular location">
    <subcellularLocation>
        <location evidence="2">Nucleus</location>
    </subcellularLocation>
</comment>
<dbReference type="InterPro" id="IPR045249">
    <property type="entry name" value="HARBI1-like"/>
</dbReference>
<comment type="caution">
    <text evidence="9">The sequence shown here is derived from an EMBL/GenBank/DDBJ whole genome shotgun (WGS) entry which is preliminary data.</text>
</comment>
<evidence type="ECO:0000313" key="9">
    <source>
        <dbReference type="EMBL" id="KAK3923124.1"/>
    </source>
</evidence>